<evidence type="ECO:0000313" key="3">
    <source>
        <dbReference type="Proteomes" id="UP000326924"/>
    </source>
</evidence>
<dbReference type="OrthoDB" id="4367324at2759"/>
<feature type="region of interest" description="Disordered" evidence="1">
    <location>
        <begin position="101"/>
        <end position="123"/>
    </location>
</feature>
<keyword evidence="3" id="KW-1185">Reference proteome</keyword>
<evidence type="ECO:0000256" key="1">
    <source>
        <dbReference type="SAM" id="MobiDB-lite"/>
    </source>
</evidence>
<proteinExistence type="predicted"/>
<reference evidence="2 3" key="1">
    <citation type="submission" date="2019-09" db="EMBL/GenBank/DDBJ databases">
        <title>Draft genome of the ectomycorrhizal ascomycete Sphaerosporella brunnea.</title>
        <authorList>
            <consortium name="DOE Joint Genome Institute"/>
            <person name="Benucci G.M."/>
            <person name="Marozzi G."/>
            <person name="Antonielli L."/>
            <person name="Sanchez S."/>
            <person name="Marco P."/>
            <person name="Wang X."/>
            <person name="Falini L.B."/>
            <person name="Barry K."/>
            <person name="Haridas S."/>
            <person name="Lipzen A."/>
            <person name="Labutti K."/>
            <person name="Grigoriev I.V."/>
            <person name="Murat C."/>
            <person name="Martin F."/>
            <person name="Albertini E."/>
            <person name="Donnini D."/>
            <person name="Bonito G."/>
        </authorList>
    </citation>
    <scope>NUCLEOTIDE SEQUENCE [LARGE SCALE GENOMIC DNA]</scope>
    <source>
        <strain evidence="2 3">Sb_GMNB300</strain>
    </source>
</reference>
<dbReference type="EMBL" id="VXIS01000027">
    <property type="protein sequence ID" value="KAA8912160.1"/>
    <property type="molecule type" value="Genomic_DNA"/>
</dbReference>
<name>A0A5J5F5S0_9PEZI</name>
<accession>A0A5J5F5S0</accession>
<protein>
    <recommendedName>
        <fullName evidence="4">Fungal-type protein kinase domain-containing protein</fullName>
    </recommendedName>
</protein>
<organism evidence="2 3">
    <name type="scientific">Sphaerosporella brunnea</name>
    <dbReference type="NCBI Taxonomy" id="1250544"/>
    <lineage>
        <taxon>Eukaryota</taxon>
        <taxon>Fungi</taxon>
        <taxon>Dikarya</taxon>
        <taxon>Ascomycota</taxon>
        <taxon>Pezizomycotina</taxon>
        <taxon>Pezizomycetes</taxon>
        <taxon>Pezizales</taxon>
        <taxon>Pyronemataceae</taxon>
        <taxon>Sphaerosporella</taxon>
    </lineage>
</organism>
<dbReference type="Proteomes" id="UP000326924">
    <property type="component" value="Unassembled WGS sequence"/>
</dbReference>
<comment type="caution">
    <text evidence="2">The sequence shown here is derived from an EMBL/GenBank/DDBJ whole genome shotgun (WGS) entry which is preliminary data.</text>
</comment>
<feature type="compositionally biased region" description="Acidic residues" evidence="1">
    <location>
        <begin position="113"/>
        <end position="123"/>
    </location>
</feature>
<gene>
    <name evidence="2" type="ORF">FN846DRAFT_903778</name>
</gene>
<dbReference type="AlphaFoldDB" id="A0A5J5F5S0"/>
<sequence length="327" mass="36035">MSPRRTPHVETPPKTPLNRTLKRTIDKGAASSPIALKTFLTDFAATPPPVASTVRPCKNTRNKAEYSHTDIAYPVRAWPEFSLASCIAKFGTELQETRVSQLPVDITPHKQDDDDDDSGDDDELTSELCVGAFTARSLTVHVNRALRACGYRMRDRTGPEVEGLKADRVGMKFPAREIRVVGDIKVSWKWRSEWRNAPPGTTRDIEYRQVLSQVHAYMNKTACRWGYVLTDHEFLAVERGDKWGDIRVADAVAWDSDGPWNVAFAAWFLHALAAGAEWHLARTTKRSGAVARCLVAGSNIDGAAAAGAGAVGVLRRSARIAAQRRTG</sequence>
<evidence type="ECO:0000313" key="2">
    <source>
        <dbReference type="EMBL" id="KAA8912160.1"/>
    </source>
</evidence>
<dbReference type="InParanoid" id="A0A5J5F5S0"/>
<evidence type="ECO:0008006" key="4">
    <source>
        <dbReference type="Google" id="ProtNLM"/>
    </source>
</evidence>